<dbReference type="NCBIfam" id="TIGR01179">
    <property type="entry name" value="galE"/>
    <property type="match status" value="1"/>
</dbReference>
<comment type="catalytic activity">
    <reaction evidence="1 10">
        <text>UDP-alpha-D-glucose = UDP-alpha-D-galactose</text>
        <dbReference type="Rhea" id="RHEA:22168"/>
        <dbReference type="ChEBI" id="CHEBI:58885"/>
        <dbReference type="ChEBI" id="CHEBI:66914"/>
        <dbReference type="EC" id="5.1.3.2"/>
    </reaction>
</comment>
<evidence type="ECO:0000256" key="7">
    <source>
        <dbReference type="ARBA" id="ARBA00023027"/>
    </source>
</evidence>
<dbReference type="EC" id="5.1.3.2" evidence="5 10"/>
<evidence type="ECO:0000256" key="3">
    <source>
        <dbReference type="ARBA" id="ARBA00004947"/>
    </source>
</evidence>
<dbReference type="Gene3D" id="3.40.50.720">
    <property type="entry name" value="NAD(P)-binding Rossmann-like Domain"/>
    <property type="match status" value="1"/>
</dbReference>
<evidence type="ECO:0000256" key="10">
    <source>
        <dbReference type="RuleBase" id="RU366046"/>
    </source>
</evidence>
<evidence type="ECO:0000256" key="6">
    <source>
        <dbReference type="ARBA" id="ARBA00018569"/>
    </source>
</evidence>
<comment type="subunit">
    <text evidence="10">Homodimer.</text>
</comment>
<name>A0A0P0YYY5_9HYPH</name>
<comment type="similarity">
    <text evidence="4 10">Belongs to the NAD(P)-dependent epimerase/dehydratase family.</text>
</comment>
<dbReference type="Gene3D" id="3.90.25.10">
    <property type="entry name" value="UDP-galactose 4-epimerase, domain 1"/>
    <property type="match status" value="1"/>
</dbReference>
<comment type="pathway">
    <text evidence="3 10">Carbohydrate metabolism; galactose metabolism.</text>
</comment>
<evidence type="ECO:0000256" key="9">
    <source>
        <dbReference type="ARBA" id="ARBA00023277"/>
    </source>
</evidence>
<organism evidence="12">
    <name type="scientific">Aurantimonas coralicida</name>
    <dbReference type="NCBI Taxonomy" id="182270"/>
    <lineage>
        <taxon>Bacteria</taxon>
        <taxon>Pseudomonadati</taxon>
        <taxon>Pseudomonadota</taxon>
        <taxon>Alphaproteobacteria</taxon>
        <taxon>Hyphomicrobiales</taxon>
        <taxon>Aurantimonadaceae</taxon>
        <taxon>Aurantimonas</taxon>
    </lineage>
</organism>
<evidence type="ECO:0000256" key="8">
    <source>
        <dbReference type="ARBA" id="ARBA00023235"/>
    </source>
</evidence>
<dbReference type="UniPathway" id="UPA00214"/>
<dbReference type="EMBL" id="LC066373">
    <property type="protein sequence ID" value="BAT26773.1"/>
    <property type="molecule type" value="Genomic_DNA"/>
</dbReference>
<keyword evidence="8 10" id="KW-0413">Isomerase</keyword>
<dbReference type="RefSeq" id="WP_024351687.1">
    <property type="nucleotide sequence ID" value="NZ_BBWN01000030.1"/>
</dbReference>
<dbReference type="InterPro" id="IPR005886">
    <property type="entry name" value="UDP_G4E"/>
</dbReference>
<protein>
    <recommendedName>
        <fullName evidence="6 10">UDP-glucose 4-epimerase</fullName>
        <ecNumber evidence="5 10">5.1.3.2</ecNumber>
    </recommendedName>
</protein>
<dbReference type="GO" id="GO:0003978">
    <property type="term" value="F:UDP-glucose 4-epimerase activity"/>
    <property type="evidence" value="ECO:0007669"/>
    <property type="project" value="UniProtKB-UniRule"/>
</dbReference>
<feature type="domain" description="NAD-dependent epimerase/dehydratase" evidence="11">
    <location>
        <begin position="3"/>
        <end position="252"/>
    </location>
</feature>
<accession>A0A0P0YYY5</accession>
<dbReference type="Pfam" id="PF01370">
    <property type="entry name" value="Epimerase"/>
    <property type="match status" value="1"/>
</dbReference>
<dbReference type="PANTHER" id="PTHR43725">
    <property type="entry name" value="UDP-GLUCOSE 4-EPIMERASE"/>
    <property type="match status" value="1"/>
</dbReference>
<dbReference type="SUPFAM" id="SSF51735">
    <property type="entry name" value="NAD(P)-binding Rossmann-fold domains"/>
    <property type="match status" value="1"/>
</dbReference>
<dbReference type="PANTHER" id="PTHR43725:SF53">
    <property type="entry name" value="UDP-ARABINOSE 4-EPIMERASE 1"/>
    <property type="match status" value="1"/>
</dbReference>
<reference evidence="12" key="1">
    <citation type="journal article" date="2015" name="Proc. Natl. Acad. Sci. U.S.A.">
        <title>Bacterial clade with the ribosomal RNA operon on a small plasmid rather than the chromosome.</title>
        <authorList>
            <person name="Anda M."/>
            <person name="Ohtsubo Y."/>
            <person name="Okubo T."/>
            <person name="Sugawara M."/>
            <person name="Nagata Y."/>
            <person name="Tsuda M."/>
            <person name="Minamisawa K."/>
            <person name="Mitsui H."/>
        </authorList>
    </citation>
    <scope>NUCLEOTIDE SEQUENCE</scope>
    <source>
        <strain evidence="12">DSM 14790</strain>
    </source>
</reference>
<evidence type="ECO:0000256" key="5">
    <source>
        <dbReference type="ARBA" id="ARBA00013189"/>
    </source>
</evidence>
<dbReference type="AlphaFoldDB" id="A0A0P0YYY5"/>
<evidence type="ECO:0000256" key="1">
    <source>
        <dbReference type="ARBA" id="ARBA00000083"/>
    </source>
</evidence>
<evidence type="ECO:0000313" key="12">
    <source>
        <dbReference type="EMBL" id="BAT26773.1"/>
    </source>
</evidence>
<dbReference type="InterPro" id="IPR036291">
    <property type="entry name" value="NAD(P)-bd_dom_sf"/>
</dbReference>
<dbReference type="InterPro" id="IPR001509">
    <property type="entry name" value="Epimerase_deHydtase"/>
</dbReference>
<keyword evidence="7 10" id="KW-0520">NAD</keyword>
<comment type="cofactor">
    <cofactor evidence="2 10">
        <name>NAD(+)</name>
        <dbReference type="ChEBI" id="CHEBI:57540"/>
    </cofactor>
</comment>
<dbReference type="GO" id="GO:0033499">
    <property type="term" value="P:galactose catabolic process via UDP-galactose, Leloir pathway"/>
    <property type="evidence" value="ECO:0007669"/>
    <property type="project" value="TreeGrafter"/>
</dbReference>
<dbReference type="CDD" id="cd05247">
    <property type="entry name" value="UDP_G4E_1_SDR_e"/>
    <property type="match status" value="1"/>
</dbReference>
<evidence type="ECO:0000256" key="2">
    <source>
        <dbReference type="ARBA" id="ARBA00001911"/>
    </source>
</evidence>
<keyword evidence="9 10" id="KW-0119">Carbohydrate metabolism</keyword>
<evidence type="ECO:0000256" key="4">
    <source>
        <dbReference type="ARBA" id="ARBA00007637"/>
    </source>
</evidence>
<proteinExistence type="inferred from homology"/>
<evidence type="ECO:0000259" key="11">
    <source>
        <dbReference type="Pfam" id="PF01370"/>
    </source>
</evidence>
<sequence length="329" mass="35669">MSVLVTGGAGYIGSHMTLGLLARGEEVVVVDDLSTGFDWAIPEGVTFAKGDIGDAAFLEAVFAKHRPQTVLHLAGSLLVEESVADPLRYYANNTVASHILIATAVRHGVPHFVFSSSAAVYGMPGSEPVRETAELRPVSPYGRSKLMTEMMLEDVARAHPMRYAALRYFNVAGADPEGRAGESTHSSTHLVKVACETAFGLRDHVSIFGSDYPTPDGTAVRDYIHVTDLAAAHLDAIAYLRRGGESLVSNVGYGRGFSVREVLETVRGVHGRDFDIRSAGRRAGDPAMIVADGSTARETLGWIPKYDDLPTIVAHALRWEDRLRFRNHR</sequence>